<protein>
    <recommendedName>
        <fullName evidence="4">PA-phosphatase</fullName>
    </recommendedName>
</protein>
<dbReference type="AlphaFoldDB" id="A0A2U8QUD6"/>
<dbReference type="EMBL" id="CP029463">
    <property type="protein sequence ID" value="AWM13807.1"/>
    <property type="molecule type" value="Genomic_DNA"/>
</dbReference>
<gene>
    <name evidence="2" type="ORF">DI487_07975</name>
</gene>
<feature type="transmembrane region" description="Helical" evidence="1">
    <location>
        <begin position="155"/>
        <end position="172"/>
    </location>
</feature>
<reference evidence="2 3" key="1">
    <citation type="submission" date="2018-05" db="EMBL/GenBank/DDBJ databases">
        <title>Flavobacterium sp. MEBiC07310.</title>
        <authorList>
            <person name="Baek K."/>
        </authorList>
    </citation>
    <scope>NUCLEOTIDE SEQUENCE [LARGE SCALE GENOMIC DNA]</scope>
    <source>
        <strain evidence="2 3">MEBiC07310</strain>
    </source>
</reference>
<feature type="transmembrane region" description="Helical" evidence="1">
    <location>
        <begin position="184"/>
        <end position="202"/>
    </location>
</feature>
<keyword evidence="1" id="KW-1133">Transmembrane helix</keyword>
<proteinExistence type="predicted"/>
<sequence>MKIKQFLPFFSYIFHPIFIPLYGSVFYFLTYQNMLPPNSIYMILIQISIITLMLPMALYFLLISLGLVRSFTEANIKERRIPLSIQAILFFILLKFSITIENLSELYLFFLGGFFSTVLALIAIMANYKASLHMIGITSLATFVYYLSVNYQLPYINMVATCFICVGLVASSRLYMKSHSPNELIIGSLFGIVPQVLLWHFWL</sequence>
<name>A0A2U8QUD6_9FLAO</name>
<feature type="transmembrane region" description="Helical" evidence="1">
    <location>
        <begin position="80"/>
        <end position="100"/>
    </location>
</feature>
<dbReference type="Proteomes" id="UP000245429">
    <property type="component" value="Chromosome"/>
</dbReference>
<feature type="transmembrane region" description="Helical" evidence="1">
    <location>
        <begin position="106"/>
        <end position="125"/>
    </location>
</feature>
<organism evidence="2 3">
    <name type="scientific">Flavobacterium sediminis</name>
    <dbReference type="NCBI Taxonomy" id="2201181"/>
    <lineage>
        <taxon>Bacteria</taxon>
        <taxon>Pseudomonadati</taxon>
        <taxon>Bacteroidota</taxon>
        <taxon>Flavobacteriia</taxon>
        <taxon>Flavobacteriales</taxon>
        <taxon>Flavobacteriaceae</taxon>
        <taxon>Flavobacterium</taxon>
    </lineage>
</organism>
<evidence type="ECO:0000313" key="3">
    <source>
        <dbReference type="Proteomes" id="UP000245429"/>
    </source>
</evidence>
<keyword evidence="1" id="KW-0812">Transmembrane</keyword>
<dbReference type="KEGG" id="fse:DI487_07975"/>
<evidence type="ECO:0000256" key="1">
    <source>
        <dbReference type="SAM" id="Phobius"/>
    </source>
</evidence>
<keyword evidence="1" id="KW-0472">Membrane</keyword>
<feature type="transmembrane region" description="Helical" evidence="1">
    <location>
        <begin position="12"/>
        <end position="29"/>
    </location>
</feature>
<accession>A0A2U8QUD6</accession>
<evidence type="ECO:0008006" key="4">
    <source>
        <dbReference type="Google" id="ProtNLM"/>
    </source>
</evidence>
<evidence type="ECO:0000313" key="2">
    <source>
        <dbReference type="EMBL" id="AWM13807.1"/>
    </source>
</evidence>
<dbReference type="OrthoDB" id="9786064at2"/>
<feature type="transmembrane region" description="Helical" evidence="1">
    <location>
        <begin position="41"/>
        <end position="68"/>
    </location>
</feature>
<keyword evidence="3" id="KW-1185">Reference proteome</keyword>
<dbReference type="RefSeq" id="WP_109569174.1">
    <property type="nucleotide sequence ID" value="NZ_CP029463.1"/>
</dbReference>